<dbReference type="RefSeq" id="WP_289166349.1">
    <property type="nucleotide sequence ID" value="NZ_JASZZN010000022.1"/>
</dbReference>
<organism evidence="1 2">
    <name type="scientific">Roseiconus lacunae</name>
    <dbReference type="NCBI Taxonomy" id="2605694"/>
    <lineage>
        <taxon>Bacteria</taxon>
        <taxon>Pseudomonadati</taxon>
        <taxon>Planctomycetota</taxon>
        <taxon>Planctomycetia</taxon>
        <taxon>Pirellulales</taxon>
        <taxon>Pirellulaceae</taxon>
        <taxon>Roseiconus</taxon>
    </lineage>
</organism>
<keyword evidence="2" id="KW-1185">Reference proteome</keyword>
<evidence type="ECO:0000313" key="1">
    <source>
        <dbReference type="EMBL" id="MDM4018490.1"/>
    </source>
</evidence>
<protein>
    <submittedName>
        <fullName evidence="1">Uncharacterized protein</fullName>
    </submittedName>
</protein>
<evidence type="ECO:0000313" key="2">
    <source>
        <dbReference type="Proteomes" id="UP001239462"/>
    </source>
</evidence>
<gene>
    <name evidence="1" type="ORF">QTN89_23770</name>
</gene>
<comment type="caution">
    <text evidence="1">The sequence shown here is derived from an EMBL/GenBank/DDBJ whole genome shotgun (WGS) entry which is preliminary data.</text>
</comment>
<sequence>MLECLAAESTAIQPLAGNDFVSLADSVGKRSIEKRCVRVMERKQWLTKVTHGSFLTEPGVHPEH</sequence>
<name>A0ABT7PPR3_9BACT</name>
<accession>A0ABT7PPR3</accession>
<reference evidence="1 2" key="1">
    <citation type="submission" date="2023-06" db="EMBL/GenBank/DDBJ databases">
        <title>Roseiconus lacunae JC819 isolated from Gulf of Mannar region, Tamil Nadu.</title>
        <authorList>
            <person name="Pk S."/>
            <person name="Ch S."/>
            <person name="Ch V.R."/>
        </authorList>
    </citation>
    <scope>NUCLEOTIDE SEQUENCE [LARGE SCALE GENOMIC DNA]</scope>
    <source>
        <strain evidence="1 2">JC819</strain>
    </source>
</reference>
<dbReference type="Proteomes" id="UP001239462">
    <property type="component" value="Unassembled WGS sequence"/>
</dbReference>
<proteinExistence type="predicted"/>
<dbReference type="EMBL" id="JASZZN010000022">
    <property type="protein sequence ID" value="MDM4018490.1"/>
    <property type="molecule type" value="Genomic_DNA"/>
</dbReference>